<evidence type="ECO:0000259" key="8">
    <source>
        <dbReference type="PROSITE" id="PS52004"/>
    </source>
</evidence>
<dbReference type="InterPro" id="IPR016035">
    <property type="entry name" value="Acyl_Trfase/lysoPLipase"/>
</dbReference>
<reference evidence="10 11" key="1">
    <citation type="submission" date="2020-01" db="EMBL/GenBank/DDBJ databases">
        <authorList>
            <consortium name="DOE Joint Genome Institute"/>
            <person name="Haridas S."/>
            <person name="Albert R."/>
            <person name="Binder M."/>
            <person name="Bloem J."/>
            <person name="Labutti K."/>
            <person name="Salamov A."/>
            <person name="Andreopoulos B."/>
            <person name="Baker S.E."/>
            <person name="Barry K."/>
            <person name="Bills G."/>
            <person name="Bluhm B.H."/>
            <person name="Cannon C."/>
            <person name="Castanera R."/>
            <person name="Culley D.E."/>
            <person name="Daum C."/>
            <person name="Ezra D."/>
            <person name="Gonzalez J.B."/>
            <person name="Henrissat B."/>
            <person name="Kuo A."/>
            <person name="Liang C."/>
            <person name="Lipzen A."/>
            <person name="Lutzoni F."/>
            <person name="Magnuson J."/>
            <person name="Mondo S."/>
            <person name="Nolan M."/>
            <person name="Ohm R."/>
            <person name="Pangilinan J."/>
            <person name="Park H.-J.H."/>
            <person name="Ramirez L."/>
            <person name="Alfaro M."/>
            <person name="Sun H."/>
            <person name="Tritt A."/>
            <person name="Yoshinaga Y."/>
            <person name="Zwiers L.-H.L."/>
            <person name="Turgeon B.G."/>
            <person name="Goodwin S.B."/>
            <person name="Spatafora J.W."/>
            <person name="Crous P.W."/>
            <person name="Grigoriev I.V."/>
        </authorList>
    </citation>
    <scope>NUCLEOTIDE SEQUENCE [LARGE SCALE GENOMIC DNA]</scope>
    <source>
        <strain evidence="10 11">CBS 611.86</strain>
    </source>
</reference>
<dbReference type="CDD" id="cd00833">
    <property type="entry name" value="PKS"/>
    <property type="match status" value="1"/>
</dbReference>
<dbReference type="InterPro" id="IPR056501">
    <property type="entry name" value="NAD-bd_HRPKS_sdrA"/>
</dbReference>
<feature type="region of interest" description="Disordered" evidence="6">
    <location>
        <begin position="81"/>
        <end position="172"/>
    </location>
</feature>
<feature type="region of interest" description="N-terminal hotdog fold" evidence="5">
    <location>
        <begin position="1143"/>
        <end position="1277"/>
    </location>
</feature>
<dbReference type="Pfam" id="PF02801">
    <property type="entry name" value="Ketoacyl-synt_C"/>
    <property type="match status" value="1"/>
</dbReference>
<keyword evidence="11" id="KW-1185">Reference proteome</keyword>
<dbReference type="Gene3D" id="3.10.129.110">
    <property type="entry name" value="Polyketide synthase dehydratase"/>
    <property type="match status" value="1"/>
</dbReference>
<gene>
    <name evidence="10" type="ORF">BDV95DRAFT_592867</name>
</gene>
<evidence type="ECO:0000259" key="9">
    <source>
        <dbReference type="PROSITE" id="PS52019"/>
    </source>
</evidence>
<dbReference type="InterPro" id="IPR011032">
    <property type="entry name" value="GroES-like_sf"/>
</dbReference>
<dbReference type="SUPFAM" id="SSF51735">
    <property type="entry name" value="NAD(P)-binding Rossmann-fold domains"/>
    <property type="match status" value="2"/>
</dbReference>
<evidence type="ECO:0000259" key="7">
    <source>
        <dbReference type="PROSITE" id="PS50075"/>
    </source>
</evidence>
<dbReference type="GO" id="GO:0044550">
    <property type="term" value="P:secondary metabolite biosynthetic process"/>
    <property type="evidence" value="ECO:0007669"/>
    <property type="project" value="TreeGrafter"/>
</dbReference>
<dbReference type="SMART" id="SM00823">
    <property type="entry name" value="PKS_PP"/>
    <property type="match status" value="1"/>
</dbReference>
<dbReference type="PROSITE" id="PS00606">
    <property type="entry name" value="KS3_1"/>
    <property type="match status" value="1"/>
</dbReference>
<dbReference type="Pfam" id="PF00109">
    <property type="entry name" value="ketoacyl-synt"/>
    <property type="match status" value="1"/>
</dbReference>
<dbReference type="Pfam" id="PF21089">
    <property type="entry name" value="PKS_DH_N"/>
    <property type="match status" value="1"/>
</dbReference>
<dbReference type="InterPro" id="IPR014031">
    <property type="entry name" value="Ketoacyl_synth_C"/>
</dbReference>
<feature type="compositionally biased region" description="Polar residues" evidence="6">
    <location>
        <begin position="1"/>
        <end position="11"/>
    </location>
</feature>
<evidence type="ECO:0000256" key="1">
    <source>
        <dbReference type="ARBA" id="ARBA00022450"/>
    </source>
</evidence>
<feature type="domain" description="Ketosynthase family 3 (KS3)" evidence="8">
    <location>
        <begin position="225"/>
        <end position="649"/>
    </location>
</feature>
<dbReference type="SMART" id="SM00827">
    <property type="entry name" value="PKS_AT"/>
    <property type="match status" value="1"/>
</dbReference>
<dbReference type="InterPro" id="IPR018201">
    <property type="entry name" value="Ketoacyl_synth_AS"/>
</dbReference>
<dbReference type="InterPro" id="IPR049552">
    <property type="entry name" value="PKS_DH_N"/>
</dbReference>
<dbReference type="SMART" id="SM00825">
    <property type="entry name" value="PKS_KS"/>
    <property type="match status" value="1"/>
</dbReference>
<dbReference type="SUPFAM" id="SSF50129">
    <property type="entry name" value="GroES-like"/>
    <property type="match status" value="1"/>
</dbReference>
<feature type="compositionally biased region" description="Polar residues" evidence="6">
    <location>
        <begin position="141"/>
        <end position="160"/>
    </location>
</feature>
<dbReference type="PROSITE" id="PS52019">
    <property type="entry name" value="PKS_MFAS_DH"/>
    <property type="match status" value="1"/>
</dbReference>
<keyword evidence="4" id="KW-0511">Multifunctional enzyme</keyword>
<evidence type="ECO:0000256" key="6">
    <source>
        <dbReference type="SAM" id="MobiDB-lite"/>
    </source>
</evidence>
<feature type="compositionally biased region" description="Polar residues" evidence="6">
    <location>
        <begin position="81"/>
        <end position="99"/>
    </location>
</feature>
<evidence type="ECO:0000313" key="11">
    <source>
        <dbReference type="Proteomes" id="UP000481861"/>
    </source>
</evidence>
<dbReference type="SUPFAM" id="SSF52151">
    <property type="entry name" value="FabD/lysophospholipase-like"/>
    <property type="match status" value="1"/>
</dbReference>
<accession>A0A7C8I8S2</accession>
<dbReference type="GO" id="GO:0016491">
    <property type="term" value="F:oxidoreductase activity"/>
    <property type="evidence" value="ECO:0007669"/>
    <property type="project" value="InterPro"/>
</dbReference>
<dbReference type="InterPro" id="IPR020807">
    <property type="entry name" value="PKS_DH"/>
</dbReference>
<dbReference type="Gene3D" id="3.40.47.10">
    <property type="match status" value="1"/>
</dbReference>
<dbReference type="Proteomes" id="UP000481861">
    <property type="component" value="Unassembled WGS sequence"/>
</dbReference>
<dbReference type="Pfam" id="PF14765">
    <property type="entry name" value="PS-DH"/>
    <property type="match status" value="1"/>
</dbReference>
<keyword evidence="3" id="KW-0808">Transferase</keyword>
<dbReference type="GO" id="GO:0004312">
    <property type="term" value="F:fatty acid synthase activity"/>
    <property type="evidence" value="ECO:0007669"/>
    <property type="project" value="TreeGrafter"/>
</dbReference>
<dbReference type="Gene3D" id="3.40.366.10">
    <property type="entry name" value="Malonyl-Coenzyme A Acyl Carrier Protein, domain 2"/>
    <property type="match status" value="1"/>
</dbReference>
<dbReference type="InterPro" id="IPR020841">
    <property type="entry name" value="PKS_Beta-ketoAc_synthase_dom"/>
</dbReference>
<dbReference type="SMART" id="SM00826">
    <property type="entry name" value="PKS_DH"/>
    <property type="match status" value="1"/>
</dbReference>
<dbReference type="CDD" id="cd05195">
    <property type="entry name" value="enoyl_red"/>
    <property type="match status" value="1"/>
</dbReference>
<evidence type="ECO:0000256" key="2">
    <source>
        <dbReference type="ARBA" id="ARBA00022553"/>
    </source>
</evidence>
<dbReference type="Pfam" id="PF13602">
    <property type="entry name" value="ADH_zinc_N_2"/>
    <property type="match status" value="1"/>
</dbReference>
<evidence type="ECO:0000256" key="3">
    <source>
        <dbReference type="ARBA" id="ARBA00022679"/>
    </source>
</evidence>
<feature type="compositionally biased region" description="Low complexity" evidence="6">
    <location>
        <begin position="18"/>
        <end position="28"/>
    </location>
</feature>
<dbReference type="Gene3D" id="3.40.50.720">
    <property type="entry name" value="NAD(P)-binding Rossmann-like Domain"/>
    <property type="match status" value="3"/>
</dbReference>
<evidence type="ECO:0000256" key="5">
    <source>
        <dbReference type="PROSITE-ProRule" id="PRU01363"/>
    </source>
</evidence>
<dbReference type="InterPro" id="IPR013154">
    <property type="entry name" value="ADH-like_N"/>
</dbReference>
<comment type="caution">
    <text evidence="5">Lacks conserved residue(s) required for the propagation of feature annotation.</text>
</comment>
<dbReference type="InterPro" id="IPR042104">
    <property type="entry name" value="PKS_dehydratase_sf"/>
</dbReference>
<dbReference type="GO" id="GO:0031177">
    <property type="term" value="F:phosphopantetheine binding"/>
    <property type="evidence" value="ECO:0007669"/>
    <property type="project" value="InterPro"/>
</dbReference>
<dbReference type="InterPro" id="IPR014043">
    <property type="entry name" value="Acyl_transferase_dom"/>
</dbReference>
<dbReference type="Gene3D" id="1.10.1200.10">
    <property type="entry name" value="ACP-like"/>
    <property type="match status" value="1"/>
</dbReference>
<dbReference type="InterPro" id="IPR013968">
    <property type="entry name" value="PKS_KR"/>
</dbReference>
<dbReference type="Gene3D" id="3.90.180.10">
    <property type="entry name" value="Medium-chain alcohol dehydrogenases, catalytic domain"/>
    <property type="match status" value="1"/>
</dbReference>
<name>A0A7C8I8S2_9PLEO</name>
<dbReference type="InterPro" id="IPR020843">
    <property type="entry name" value="ER"/>
</dbReference>
<dbReference type="Pfam" id="PF00698">
    <property type="entry name" value="Acyl_transf_1"/>
    <property type="match status" value="1"/>
</dbReference>
<dbReference type="InterPro" id="IPR057326">
    <property type="entry name" value="KR_dom"/>
</dbReference>
<dbReference type="InterPro" id="IPR016036">
    <property type="entry name" value="Malonyl_transacylase_ACP-bd"/>
</dbReference>
<protein>
    <submittedName>
        <fullName evidence="10">Putative polyketide synthase</fullName>
    </submittedName>
</protein>
<feature type="compositionally biased region" description="Polar residues" evidence="6">
    <location>
        <begin position="41"/>
        <end position="62"/>
    </location>
</feature>
<evidence type="ECO:0000256" key="4">
    <source>
        <dbReference type="ARBA" id="ARBA00023268"/>
    </source>
</evidence>
<dbReference type="EMBL" id="JAADJZ010000007">
    <property type="protein sequence ID" value="KAF2873509.1"/>
    <property type="molecule type" value="Genomic_DNA"/>
</dbReference>
<dbReference type="GO" id="GO:0004315">
    <property type="term" value="F:3-oxoacyl-[acyl-carrier-protein] synthase activity"/>
    <property type="evidence" value="ECO:0007669"/>
    <property type="project" value="InterPro"/>
</dbReference>
<feature type="domain" description="PKS/mFAS DH" evidence="9">
    <location>
        <begin position="1143"/>
        <end position="1464"/>
    </location>
</feature>
<dbReference type="Pfam" id="PF08240">
    <property type="entry name" value="ADH_N"/>
    <property type="match status" value="1"/>
</dbReference>
<dbReference type="SUPFAM" id="SSF55048">
    <property type="entry name" value="Probable ACP-binding domain of malonyl-CoA ACP transacylase"/>
    <property type="match status" value="1"/>
</dbReference>
<organism evidence="10 11">
    <name type="scientific">Massariosphaeria phaeospora</name>
    <dbReference type="NCBI Taxonomy" id="100035"/>
    <lineage>
        <taxon>Eukaryota</taxon>
        <taxon>Fungi</taxon>
        <taxon>Dikarya</taxon>
        <taxon>Ascomycota</taxon>
        <taxon>Pezizomycotina</taxon>
        <taxon>Dothideomycetes</taxon>
        <taxon>Pleosporomycetidae</taxon>
        <taxon>Pleosporales</taxon>
        <taxon>Pleosporales incertae sedis</taxon>
        <taxon>Massariosphaeria</taxon>
    </lineage>
</organism>
<dbReference type="InterPro" id="IPR014030">
    <property type="entry name" value="Ketoacyl_synth_N"/>
</dbReference>
<dbReference type="Pfam" id="PF23297">
    <property type="entry name" value="ACP_SdgA_C"/>
    <property type="match status" value="1"/>
</dbReference>
<dbReference type="InterPro" id="IPR050091">
    <property type="entry name" value="PKS_NRPS_Biosynth_Enz"/>
</dbReference>
<keyword evidence="1" id="KW-0596">Phosphopantetheine</keyword>
<comment type="caution">
    <text evidence="10">The sequence shown here is derived from an EMBL/GenBank/DDBJ whole genome shotgun (WGS) entry which is preliminary data.</text>
</comment>
<dbReference type="SMART" id="SM00829">
    <property type="entry name" value="PKS_ER"/>
    <property type="match status" value="1"/>
</dbReference>
<dbReference type="Pfam" id="PF23114">
    <property type="entry name" value="NAD-bd_HRPKS_sdrA"/>
    <property type="match status" value="1"/>
</dbReference>
<dbReference type="PROSITE" id="PS52004">
    <property type="entry name" value="KS3_2"/>
    <property type="match status" value="1"/>
</dbReference>
<dbReference type="SUPFAM" id="SSF53901">
    <property type="entry name" value="Thiolase-like"/>
    <property type="match status" value="1"/>
</dbReference>
<dbReference type="InterPro" id="IPR009081">
    <property type="entry name" value="PP-bd_ACP"/>
</dbReference>
<dbReference type="InterPro" id="IPR036736">
    <property type="entry name" value="ACP-like_sf"/>
</dbReference>
<feature type="region of interest" description="Disordered" evidence="6">
    <location>
        <begin position="1"/>
        <end position="67"/>
    </location>
</feature>
<keyword evidence="2" id="KW-0597">Phosphoprotein</keyword>
<dbReference type="InterPro" id="IPR032821">
    <property type="entry name" value="PKS_assoc"/>
</dbReference>
<feature type="compositionally biased region" description="Low complexity" evidence="6">
    <location>
        <begin position="122"/>
        <end position="132"/>
    </location>
</feature>
<dbReference type="PANTHER" id="PTHR43775:SF13">
    <property type="entry name" value="POLYKETIDE SYNTHASE 1"/>
    <property type="match status" value="1"/>
</dbReference>
<feature type="domain" description="Carrier" evidence="7">
    <location>
        <begin position="2328"/>
        <end position="2405"/>
    </location>
</feature>
<evidence type="ECO:0000313" key="10">
    <source>
        <dbReference type="EMBL" id="KAF2873509.1"/>
    </source>
</evidence>
<proteinExistence type="predicted"/>
<dbReference type="InterPro" id="IPR036291">
    <property type="entry name" value="NAD(P)-bd_dom_sf"/>
</dbReference>
<dbReference type="OrthoDB" id="329835at2759"/>
<dbReference type="SMART" id="SM00822">
    <property type="entry name" value="PKS_KR"/>
    <property type="match status" value="1"/>
</dbReference>
<dbReference type="InterPro" id="IPR049900">
    <property type="entry name" value="PKS_mFAS_DH"/>
</dbReference>
<dbReference type="GO" id="GO:0006633">
    <property type="term" value="P:fatty acid biosynthetic process"/>
    <property type="evidence" value="ECO:0007669"/>
    <property type="project" value="InterPro"/>
</dbReference>
<dbReference type="FunFam" id="3.40.47.10:FF:000019">
    <property type="entry name" value="Polyketide synthase type I"/>
    <property type="match status" value="1"/>
</dbReference>
<dbReference type="Pfam" id="PF16197">
    <property type="entry name" value="KAsynt_C_assoc"/>
    <property type="match status" value="1"/>
</dbReference>
<sequence>MDLYPLTSTEQEGIVNGDTTSSPTTSDTNGHQELPVEDNTVHSPTANGHVNGDTTSSPTNGDINGHQELPVEDTAVHSLTANGHVNGDTASSHTNSARNVGQELPVENTAVQSSISTEHDTTSSNTNGATNGRQEIPFESTVLQDSTSSGYTNGASNGFSNGDEAVISNGHIQHNRTGPGNGLPLEVNQGPPEHIPAVPYETAYTDGYKNGYSEGYTKSHVELKHQPIAIVGMACRFPGNVSTPDEFWELCARARTGFSEIPEERFSSDRFYHPNPGKSGTTNTRGGNFLKSGLDAFDAPFFSFTAQEATSLDPQQRLLLECTFEALESAGIPKHSVVGKDVGCFVGGSFSEYEADLFRDPETIPMHQATGCAMAMQSNRISHFFDLRGPSFTVDTACSSSLVALHVACQSIRNGESTTAIVGGVHLNMMPEFWISFSMSRLFGEAGRSFAFDQRGTGYGRGEGCGLLILKPLDQAIRDNDPIRAVITGSGVNQDGKTPGITMPNGSAQESLIRSVYKNGGMDPADTGYVEAHGTGTRVGDPIEVSALHEVFGEGRTKRKPLFIGSVKSNIGHLEAAAGIAGIIKTALMLERGFVLPNYDFKQPNEKIPFDDWGLKVPTTQRPWPIGKKWASVNGFGFGGTNAHVVLTKGPLERKTMKEEIDTQTHDQLFVLSANDKASTEKLMHNLSVYLEQRPEVFQNDLLSNLAYTLGQRKSFLPWRVAIAASTSVGLVEALSGGKVFPAKQELEALRIGYIFTGQGAQWWAMGRELYRRYPVYASALDKADAHLAAIGAPFSLFEELQKDEKTTQINAAHLSQPSCTAIQLALTDLLQSWGIRPVAVAGHSSGEIGAAYAAGFITFEDAMTVAYHRGRLIPILKKRYPHLDGCMMAVGAGKDEILPLLNRIPSTAGEAKIACINSPSSVTISGDADAIAELQKIIEEAHPGMFARKLQIDTAYHSHHMNLVAKDYTESLISLQTPKPSEVRFHSSLLGRLADSSELDATYWVQNLTCAVRFDEAVQSMCHPVDDLKTGVNLLAELGPHSALQGPIKQILKAVGGDANKISYASALARKKDAIQTAYSLASTLFVKGATLDMGALNFPIPLPKTPAVLTDLPRYPWNHQNKFYHQSRFTDVHKFQNDRRSDIIGALASYSNDLEPTWRNIIRLDDLPWLRHHQIQSVTIFPISGFVSMALEAAAQQALWKNISYDSLEARDIHVVTPVMIPDNDLEMTITLRPSQQRSILSSGICEEFRISSWSKSKGWTEHCKGIVSTQSIDLNEVDGIRSMHAKESKIRAKISNITQLATEPIVTESLYERLSSIGVLYGKSFQGLHECRASGQASTAHITLSDTAIDMPNHYESSYIVHPTFLEQLIEMYWPIFDATATLDTVHLPSSIGKVTVSSKLSNFVKGPGSKLQALCEPASTLSSTRSNNLSMFAIASPDGNETLISIEDLLISPILEKDVDVEDETHRELCYKLAWEPALQPPQMEHGEENGVSVSGFNADIVIVHGETTLQHSLATDLSSRLSELTGRIPTTGPLSSIDAKDKLCVFLTEIDQAVLTNLDASEFVALQQLLTTVQGILWVVRGAYTNSKHPDSNMIAGLSRTLRSEGTILDFVTLDLDAENQLAEADTVGTILDVFSASLGSKRSSEELEFVERNGSLLTPRIINDEDMNEYVHKQMQPSATEPTQFTSTERPLRGIIATPGALDTMHFEDDEDIQTPLPEDHVEIQVKAVGLNGRDVHVAMGHLSSNDSLGMECSGIVRSVGSKVCKVTVGDRVTAVTTNGSLSTVARAHDRFLFKFPDHLSFEAAASIPIAYSTAYYGLVELASLSEGESVLIHDAATAAGQAAIVIGEMIGADIYATVSNVAEKQTLQQEYNIAEERIYYIGSDSFASAVKEATATMGVDVILNTFSEGELLRATWSCLANYGRFVNIGARNGNVHKGLDLIRFEKNPIVMSVDIAAIAFDRPQTLKRTLSDVARLLRYGKVRAAHPIQVYGISEATSALQALQIGNSHGKFVIVPRDGDLVLAPRTKEQNNLLRPDATYILIGGTGGLGRSMAKWMCSKGAKNIVLLSRSGAVKGTAKEQIDTLNDAGANVVIRRCNVADKADVDNLVSTGLNDMPPVRGIIHGAMVLHDVLFEKMTYDQYASVIESKVKGAWNFHHALEKSPIEFFVVISSAAGAVGNRGQAAYAAANTFLNGFTQYRVTKGLPASSIDLTAVSDAGYLAEDAEKAAEVARNLGSDTICEAEVLALIGAAINGKMATTCNHHTITGMRITATMRPFWSQDPKFVHLLKVAEEAAKELNSGKPIAISWSAAIKATTTREEAEDIVCNGLVEKIAEVISMEKEELDITRPLSNYPLDSLTAIEVRNFITRMFEANLQVLELLASGSIQTLAKLVCSKSKIALPTV</sequence>
<dbReference type="InterPro" id="IPR020806">
    <property type="entry name" value="PKS_PP-bd"/>
</dbReference>
<dbReference type="PANTHER" id="PTHR43775">
    <property type="entry name" value="FATTY ACID SYNTHASE"/>
    <property type="match status" value="1"/>
</dbReference>
<dbReference type="InterPro" id="IPR016039">
    <property type="entry name" value="Thiolase-like"/>
</dbReference>
<dbReference type="InterPro" id="IPR001227">
    <property type="entry name" value="Ac_transferase_dom_sf"/>
</dbReference>
<dbReference type="SUPFAM" id="SSF47336">
    <property type="entry name" value="ACP-like"/>
    <property type="match status" value="1"/>
</dbReference>
<dbReference type="InterPro" id="IPR049551">
    <property type="entry name" value="PKS_DH_C"/>
</dbReference>
<dbReference type="PROSITE" id="PS50075">
    <property type="entry name" value="CARRIER"/>
    <property type="match status" value="1"/>
</dbReference>
<dbReference type="Pfam" id="PF08659">
    <property type="entry name" value="KR"/>
    <property type="match status" value="1"/>
</dbReference>
<feature type="region of interest" description="C-terminal hotdog fold" evidence="5">
    <location>
        <begin position="1305"/>
        <end position="1464"/>
    </location>
</feature>